<dbReference type="PROSITE" id="PS50089">
    <property type="entry name" value="ZF_RING_2"/>
    <property type="match status" value="1"/>
</dbReference>
<evidence type="ECO:0000313" key="5">
    <source>
        <dbReference type="Proteomes" id="UP000038009"/>
    </source>
</evidence>
<evidence type="ECO:0000256" key="1">
    <source>
        <dbReference type="PROSITE-ProRule" id="PRU00175"/>
    </source>
</evidence>
<name>A0A0N0P5H8_LEPSE</name>
<feature type="compositionally biased region" description="Low complexity" evidence="2">
    <location>
        <begin position="414"/>
        <end position="423"/>
    </location>
</feature>
<feature type="compositionally biased region" description="Low complexity" evidence="2">
    <location>
        <begin position="244"/>
        <end position="259"/>
    </location>
</feature>
<dbReference type="InterPro" id="IPR013083">
    <property type="entry name" value="Znf_RING/FYVE/PHD"/>
</dbReference>
<dbReference type="OrthoDB" id="8062037at2759"/>
<feature type="compositionally biased region" description="Low complexity" evidence="2">
    <location>
        <begin position="134"/>
        <end position="149"/>
    </location>
</feature>
<dbReference type="GO" id="GO:0008270">
    <property type="term" value="F:zinc ion binding"/>
    <property type="evidence" value="ECO:0007669"/>
    <property type="project" value="UniProtKB-KW"/>
</dbReference>
<organism evidence="4 5">
    <name type="scientific">Leptomonas seymouri</name>
    <dbReference type="NCBI Taxonomy" id="5684"/>
    <lineage>
        <taxon>Eukaryota</taxon>
        <taxon>Discoba</taxon>
        <taxon>Euglenozoa</taxon>
        <taxon>Kinetoplastea</taxon>
        <taxon>Metakinetoplastina</taxon>
        <taxon>Trypanosomatida</taxon>
        <taxon>Trypanosomatidae</taxon>
        <taxon>Leishmaniinae</taxon>
        <taxon>Leptomonas</taxon>
    </lineage>
</organism>
<feature type="compositionally biased region" description="Polar residues" evidence="2">
    <location>
        <begin position="107"/>
        <end position="129"/>
    </location>
</feature>
<feature type="region of interest" description="Disordered" evidence="2">
    <location>
        <begin position="401"/>
        <end position="466"/>
    </location>
</feature>
<keyword evidence="1" id="KW-0479">Metal-binding</keyword>
<evidence type="ECO:0000313" key="4">
    <source>
        <dbReference type="EMBL" id="KPI86007.1"/>
    </source>
</evidence>
<dbReference type="Gene3D" id="3.30.40.10">
    <property type="entry name" value="Zinc/RING finger domain, C3HC4 (zinc finger)"/>
    <property type="match status" value="1"/>
</dbReference>
<comment type="caution">
    <text evidence="4">The sequence shown here is derived from an EMBL/GenBank/DDBJ whole genome shotgun (WGS) entry which is preliminary data.</text>
</comment>
<proteinExistence type="predicted"/>
<dbReference type="VEuPathDB" id="TriTrypDB:Lsey_0154_0110"/>
<dbReference type="SUPFAM" id="SSF57850">
    <property type="entry name" value="RING/U-box"/>
    <property type="match status" value="1"/>
</dbReference>
<feature type="region of interest" description="Disordered" evidence="2">
    <location>
        <begin position="231"/>
        <end position="259"/>
    </location>
</feature>
<accession>A0A0N0P5H8</accession>
<feature type="domain" description="RING-type" evidence="3">
    <location>
        <begin position="813"/>
        <end position="865"/>
    </location>
</feature>
<feature type="region of interest" description="Disordered" evidence="2">
    <location>
        <begin position="75"/>
        <end position="152"/>
    </location>
</feature>
<dbReference type="Pfam" id="PF13639">
    <property type="entry name" value="zf-RING_2"/>
    <property type="match status" value="1"/>
</dbReference>
<dbReference type="SMART" id="SM00184">
    <property type="entry name" value="RING"/>
    <property type="match status" value="1"/>
</dbReference>
<dbReference type="AlphaFoldDB" id="A0A0N0P5H8"/>
<reference evidence="4 5" key="1">
    <citation type="journal article" date="2015" name="PLoS Pathog.">
        <title>Leptomonas seymouri: Adaptations to the Dixenous Life Cycle Analyzed by Genome Sequencing, Transcriptome Profiling and Co-infection with Leishmania donovani.</title>
        <authorList>
            <person name="Kraeva N."/>
            <person name="Butenko A."/>
            <person name="Hlavacova J."/>
            <person name="Kostygov A."/>
            <person name="Myskova J."/>
            <person name="Grybchuk D."/>
            <person name="Lestinova T."/>
            <person name="Votypka J."/>
            <person name="Volf P."/>
            <person name="Opperdoes F."/>
            <person name="Flegontov P."/>
            <person name="Lukes J."/>
            <person name="Yurchenko V."/>
        </authorList>
    </citation>
    <scope>NUCLEOTIDE SEQUENCE [LARGE SCALE GENOMIC DNA]</scope>
    <source>
        <strain evidence="4 5">ATCC 30220</strain>
    </source>
</reference>
<sequence length="942" mass="102107">MSLSDMFQDRVNDVKETGEGLYVVMTAMESVFETIPDDDDVARQQRERRNQLRQQGKSIYVSDVRSCDGVDARRQGATASECEKPLASSPDELLAGTTDPAGEAAVTNPNGRSSVHSNDSFMSPASMRSGQPFPSGESPAAPAEAAGDSEGTDGLGSIVNFKARVAEEGALQLRIFDYDPRQWLLQFMCYATKHYGEETDRYLHSLHVLLNFMSVRRRCIELRSAALRERQQRAAHAATHPIHSSNAPTTSTTTNPALSTPDVALAEMGKAVSDSGAGDKDDDIDDSDESVIALSSEERRRVAIGLPDNVLRMKAATFSSFFTIYVTIVLRQETPVAMIKHICTGVLTLCSSLRAYPREPLDIVKELHSNLADQAKSFVDQWMKKGKGLLAPVMVSTTNATTSAAAQAHHRRSSSQSSSISSTVGSESVMDSEGRYLQEHPEDASDGSARAVEEGVETQSPGGWTADKEVSVAAEGATSSVSNADAVHPSVDAATARELVAEYQCSRSPCTSRLAQLVVDTVPGMDRSALLPSIEQPERHAFNDGYVRVVPFMTAAEKVLLTEWMQVQLSELRFPYNPVEEAAIVRAWASPSYDSKRGELTILMNPTNAFRMQLSNPTCFSTGGAQCDMCCLSGRNVSFQAVLENGVRSEVVIGYEGCVGFDTCVACSYYYYKSCEVRLLRAVHPNAAVRQPFAYGRYSKTVVQSVRVVDAAEGDAVVVEVMMGVSPFGVLPIGWVLPRHQLAALSTACTLTEDYVELTEAEHAALPVPDARWQERCRIVNVSKRLLGEDQASAASDRCGDAASADVAEADLCPICLQLLHSPLPVLRTLCKHWFHVQCIGSHYHYKPAKVGGEVNESNGCPVCRCTTYMPSLTDVAETLRTNLYKLEVRVPAVEVPFAIAVGTILTDDGAYHNATNIAACASFYDLVPGYVYTAEAASLAA</sequence>
<dbReference type="Proteomes" id="UP000038009">
    <property type="component" value="Unassembled WGS sequence"/>
</dbReference>
<evidence type="ECO:0000256" key="2">
    <source>
        <dbReference type="SAM" id="MobiDB-lite"/>
    </source>
</evidence>
<keyword evidence="1" id="KW-0863">Zinc-finger</keyword>
<protein>
    <recommendedName>
        <fullName evidence="3">RING-type domain-containing protein</fullName>
    </recommendedName>
</protein>
<evidence type="ECO:0000259" key="3">
    <source>
        <dbReference type="PROSITE" id="PS50089"/>
    </source>
</evidence>
<dbReference type="InterPro" id="IPR001841">
    <property type="entry name" value="Znf_RING"/>
</dbReference>
<dbReference type="OMA" id="IGSHYHY"/>
<dbReference type="CDD" id="cd16448">
    <property type="entry name" value="RING-H2"/>
    <property type="match status" value="1"/>
</dbReference>
<gene>
    <name evidence="4" type="ORF">ABL78_4940</name>
</gene>
<feature type="compositionally biased region" description="Basic and acidic residues" evidence="2">
    <location>
        <begin position="432"/>
        <end position="443"/>
    </location>
</feature>
<keyword evidence="1" id="KW-0862">Zinc</keyword>
<keyword evidence="5" id="KW-1185">Reference proteome</keyword>
<dbReference type="EMBL" id="LJSK01000154">
    <property type="protein sequence ID" value="KPI86007.1"/>
    <property type="molecule type" value="Genomic_DNA"/>
</dbReference>